<dbReference type="InterPro" id="IPR050836">
    <property type="entry name" value="SDS22/Internalin_LRR"/>
</dbReference>
<dbReference type="InterPro" id="IPR032675">
    <property type="entry name" value="LRR_dom_sf"/>
</dbReference>
<dbReference type="SUPFAM" id="SSF52075">
    <property type="entry name" value="Outer arm dynein light chain 1"/>
    <property type="match status" value="1"/>
</dbReference>
<dbReference type="PANTHER" id="PTHR46652:SF3">
    <property type="entry name" value="LEUCINE-RICH REPEAT-CONTAINING PROTEIN 9"/>
    <property type="match status" value="1"/>
</dbReference>
<protein>
    <submittedName>
        <fullName evidence="4">Uncharacterized protein</fullName>
    </submittedName>
</protein>
<keyword evidence="2" id="KW-0677">Repeat</keyword>
<feature type="compositionally biased region" description="Polar residues" evidence="3">
    <location>
        <begin position="203"/>
        <end position="230"/>
    </location>
</feature>
<feature type="region of interest" description="Disordered" evidence="3">
    <location>
        <begin position="203"/>
        <end position="240"/>
    </location>
</feature>
<keyword evidence="1" id="KW-0433">Leucine-rich repeat</keyword>
<dbReference type="Pfam" id="PF13855">
    <property type="entry name" value="LRR_8"/>
    <property type="match status" value="1"/>
</dbReference>
<dbReference type="PROSITE" id="PS51450">
    <property type="entry name" value="LRR"/>
    <property type="match status" value="6"/>
</dbReference>
<dbReference type="SMART" id="SM00365">
    <property type="entry name" value="LRR_SD22"/>
    <property type="match status" value="6"/>
</dbReference>
<dbReference type="SMART" id="SM00369">
    <property type="entry name" value="LRR_TYP"/>
    <property type="match status" value="4"/>
</dbReference>
<dbReference type="PANTHER" id="PTHR46652">
    <property type="entry name" value="LEUCINE-RICH REPEAT AND IQ DOMAIN-CONTAINING PROTEIN 1-RELATED"/>
    <property type="match status" value="1"/>
</dbReference>
<accession>A0A3P6T6G0</accession>
<proteinExistence type="predicted"/>
<evidence type="ECO:0000313" key="4">
    <source>
        <dbReference type="EMBL" id="VDK78433.1"/>
    </source>
</evidence>
<sequence>MRDNAVSRIENLQIWQQQLVVLDLSHNDIESMNGVERLSNLQALSLSANCIKVMADMRSLRKLQFLDLKRNKISRIEGVAEHPSLRVLCLSENRLSRLSGVTNMPHLVELDLRENQIQMLDPLYGMDQLRRVFLSHNRIERWEGLSGLTMATTVTEVTLDGNPLFGWPEQALASFVPSTTSADTIGHRSMAGDANNLLSARSLQSSGRDTNTTATNVEASKPSNTASLQSIAKGDRSSDSTTTIDLEASVCASNVGSPSHISHSIAQGEPQSEDLEPASNNSSPSVNDERSDINSDTEGADEGQSGDQRSSLSHSQLSSCRDTIDQSEGEYKELERSTDGPSDEEDQYTQNEDDEEATKPSRAQEESEDDVDKTLGETSKLASEDRSPVSSEPSQEMNSPPTQQPPDIKRFCPLLKLADAACLRRLELKSDRKHLVICGGHDIHEVDENSQFIPGPLDFLQNILQKRRNSNTVNLCNIREVTICGFPWRAVVKELSSLRSTMPHLEALTLLDNGLKRMGEITQLIDLKFLKRLTIYAKTPKSPREATDWQDPAVLQCTPKRLSADVSAGYSEDSLSSEDSNLQEKAMEMFRGYSVAVSTRSRVSLAGFEGARAALLALGFMSTPREVRCHSRHPLASARSTGSSRAETSSYDPLFTGRARGLMTVLDSAHKLASGEGAPYDLCQTLKIPIQGTK</sequence>
<feature type="compositionally biased region" description="Polar residues" evidence="3">
    <location>
        <begin position="388"/>
        <end position="401"/>
    </location>
</feature>
<evidence type="ECO:0000256" key="2">
    <source>
        <dbReference type="ARBA" id="ARBA00022737"/>
    </source>
</evidence>
<evidence type="ECO:0000256" key="3">
    <source>
        <dbReference type="SAM" id="MobiDB-lite"/>
    </source>
</evidence>
<keyword evidence="5" id="KW-1185">Reference proteome</keyword>
<dbReference type="Proteomes" id="UP000281553">
    <property type="component" value="Unassembled WGS sequence"/>
</dbReference>
<name>A0A3P6T6G0_DIBLA</name>
<dbReference type="Pfam" id="PF12799">
    <property type="entry name" value="LRR_4"/>
    <property type="match status" value="1"/>
</dbReference>
<dbReference type="InterPro" id="IPR025875">
    <property type="entry name" value="Leu-rich_rpt_4"/>
</dbReference>
<dbReference type="Gene3D" id="3.80.10.10">
    <property type="entry name" value="Ribonuclease Inhibitor"/>
    <property type="match status" value="2"/>
</dbReference>
<feature type="region of interest" description="Disordered" evidence="3">
    <location>
        <begin position="632"/>
        <end position="652"/>
    </location>
</feature>
<organism evidence="4 5">
    <name type="scientific">Dibothriocephalus latus</name>
    <name type="common">Fish tapeworm</name>
    <name type="synonym">Diphyllobothrium latum</name>
    <dbReference type="NCBI Taxonomy" id="60516"/>
    <lineage>
        <taxon>Eukaryota</taxon>
        <taxon>Metazoa</taxon>
        <taxon>Spiralia</taxon>
        <taxon>Lophotrochozoa</taxon>
        <taxon>Platyhelminthes</taxon>
        <taxon>Cestoda</taxon>
        <taxon>Eucestoda</taxon>
        <taxon>Diphyllobothriidea</taxon>
        <taxon>Diphyllobothriidae</taxon>
        <taxon>Dibothriocephalus</taxon>
    </lineage>
</organism>
<feature type="compositionally biased region" description="Acidic residues" evidence="3">
    <location>
        <begin position="341"/>
        <end position="356"/>
    </location>
</feature>
<dbReference type="OrthoDB" id="1939344at2759"/>
<feature type="region of interest" description="Disordered" evidence="3">
    <location>
        <begin position="254"/>
        <end position="408"/>
    </location>
</feature>
<feature type="compositionally biased region" description="Basic and acidic residues" evidence="3">
    <location>
        <begin position="329"/>
        <end position="338"/>
    </location>
</feature>
<reference evidence="4 5" key="1">
    <citation type="submission" date="2018-11" db="EMBL/GenBank/DDBJ databases">
        <authorList>
            <consortium name="Pathogen Informatics"/>
        </authorList>
    </citation>
    <scope>NUCLEOTIDE SEQUENCE [LARGE SCALE GENOMIC DNA]</scope>
</reference>
<gene>
    <name evidence="4" type="ORF">DILT_LOCUS2943</name>
</gene>
<feature type="compositionally biased region" description="Polar residues" evidence="3">
    <location>
        <begin position="254"/>
        <end position="265"/>
    </location>
</feature>
<evidence type="ECO:0000313" key="5">
    <source>
        <dbReference type="Proteomes" id="UP000281553"/>
    </source>
</evidence>
<feature type="compositionally biased region" description="Low complexity" evidence="3">
    <location>
        <begin position="310"/>
        <end position="319"/>
    </location>
</feature>
<dbReference type="InterPro" id="IPR001611">
    <property type="entry name" value="Leu-rich_rpt"/>
</dbReference>
<dbReference type="AlphaFoldDB" id="A0A3P6T6G0"/>
<feature type="compositionally biased region" description="Polar residues" evidence="3">
    <location>
        <begin position="638"/>
        <end position="651"/>
    </location>
</feature>
<evidence type="ECO:0000256" key="1">
    <source>
        <dbReference type="ARBA" id="ARBA00022614"/>
    </source>
</evidence>
<dbReference type="InterPro" id="IPR003591">
    <property type="entry name" value="Leu-rich_rpt_typical-subtyp"/>
</dbReference>
<dbReference type="EMBL" id="UYRU01042868">
    <property type="protein sequence ID" value="VDK78433.1"/>
    <property type="molecule type" value="Genomic_DNA"/>
</dbReference>